<evidence type="ECO:0000313" key="4">
    <source>
        <dbReference type="Proteomes" id="UP000320762"/>
    </source>
</evidence>
<accession>A0A550CC44</accession>
<dbReference type="Proteomes" id="UP000320762">
    <property type="component" value="Unassembled WGS sequence"/>
</dbReference>
<protein>
    <recommendedName>
        <fullName evidence="5">Transmembrane protein</fullName>
    </recommendedName>
</protein>
<feature type="region of interest" description="Disordered" evidence="1">
    <location>
        <begin position="230"/>
        <end position="313"/>
    </location>
</feature>
<evidence type="ECO:0000256" key="1">
    <source>
        <dbReference type="SAM" id="MobiDB-lite"/>
    </source>
</evidence>
<proteinExistence type="predicted"/>
<feature type="transmembrane region" description="Helical" evidence="2">
    <location>
        <begin position="15"/>
        <end position="38"/>
    </location>
</feature>
<sequence>MHIQPRSHYNHRTTYIVPVFLLCFVLVVGVFAGIVIAVNRNSAETIPNEVNSVASARRKQSPFARLLSVLSGKNEENDIKREPVEPPSITVTSASLTGGLHHCDNKPPVLAFSTHVSYREFLQLPKVGRPRKKTVEEGPEEVAVDEIDGLAAIWDSFCASGEGKLHELRTLSYLSFGSQDSTLGSQDSLDAKPSSLDSKPSSLFSTASSVDSMDSSTGLLASQATSRLSHLPDAMPQGSTFPPGLSQPSPGLPRSSPPQSKPKGAIFDMTTHVSPPKRVPTGSSTPPTDELSLWSKDSSALRNSEAGPMGSYWSPERKQRWKIGFRSRGKENLTRTQLAKGDEGKDDAVSHTTLARACNGPSPAGNETLATKRKSMTESALSDEYASLAKICFDATDDSTAKAYSGSTSADVTFGPMHALPAVRRVPLRPRSLVRAPTVRSAIFPA</sequence>
<evidence type="ECO:0000256" key="2">
    <source>
        <dbReference type="SAM" id="Phobius"/>
    </source>
</evidence>
<keyword evidence="2" id="KW-0472">Membrane</keyword>
<keyword evidence="4" id="KW-1185">Reference proteome</keyword>
<evidence type="ECO:0008006" key="5">
    <source>
        <dbReference type="Google" id="ProtNLM"/>
    </source>
</evidence>
<organism evidence="3 4">
    <name type="scientific">Schizophyllum amplum</name>
    <dbReference type="NCBI Taxonomy" id="97359"/>
    <lineage>
        <taxon>Eukaryota</taxon>
        <taxon>Fungi</taxon>
        <taxon>Dikarya</taxon>
        <taxon>Basidiomycota</taxon>
        <taxon>Agaricomycotina</taxon>
        <taxon>Agaricomycetes</taxon>
        <taxon>Agaricomycetidae</taxon>
        <taxon>Agaricales</taxon>
        <taxon>Schizophyllaceae</taxon>
        <taxon>Schizophyllum</taxon>
    </lineage>
</organism>
<dbReference type="AlphaFoldDB" id="A0A550CC44"/>
<evidence type="ECO:0000313" key="3">
    <source>
        <dbReference type="EMBL" id="TRM62256.1"/>
    </source>
</evidence>
<gene>
    <name evidence="3" type="ORF">BD626DRAFT_630983</name>
</gene>
<feature type="compositionally biased region" description="Low complexity" evidence="1">
    <location>
        <begin position="242"/>
        <end position="254"/>
    </location>
</feature>
<comment type="caution">
    <text evidence="3">The sequence shown here is derived from an EMBL/GenBank/DDBJ whole genome shotgun (WGS) entry which is preliminary data.</text>
</comment>
<feature type="compositionally biased region" description="Low complexity" evidence="1">
    <location>
        <begin position="192"/>
        <end position="214"/>
    </location>
</feature>
<name>A0A550CC44_9AGAR</name>
<keyword evidence="2" id="KW-0812">Transmembrane</keyword>
<reference evidence="3 4" key="1">
    <citation type="journal article" date="2019" name="New Phytol.">
        <title>Comparative genomics reveals unique wood-decay strategies and fruiting body development in the Schizophyllaceae.</title>
        <authorList>
            <person name="Almasi E."/>
            <person name="Sahu N."/>
            <person name="Krizsan K."/>
            <person name="Balint B."/>
            <person name="Kovacs G.M."/>
            <person name="Kiss B."/>
            <person name="Cseklye J."/>
            <person name="Drula E."/>
            <person name="Henrissat B."/>
            <person name="Nagy I."/>
            <person name="Chovatia M."/>
            <person name="Adam C."/>
            <person name="LaButti K."/>
            <person name="Lipzen A."/>
            <person name="Riley R."/>
            <person name="Grigoriev I.V."/>
            <person name="Nagy L.G."/>
        </authorList>
    </citation>
    <scope>NUCLEOTIDE SEQUENCE [LARGE SCALE GENOMIC DNA]</scope>
    <source>
        <strain evidence="3 4">NL-1724</strain>
    </source>
</reference>
<feature type="region of interest" description="Disordered" evidence="1">
    <location>
        <begin position="184"/>
        <end position="214"/>
    </location>
</feature>
<dbReference type="OrthoDB" id="10357506at2759"/>
<dbReference type="EMBL" id="VDMD01000013">
    <property type="protein sequence ID" value="TRM62256.1"/>
    <property type="molecule type" value="Genomic_DNA"/>
</dbReference>
<keyword evidence="2" id="KW-1133">Transmembrane helix</keyword>